<reference evidence="2 3" key="1">
    <citation type="journal article" date="2021" name="ISME Commun">
        <title>Automated analysis of genomic sequences facilitates high-throughput and comprehensive description of bacteria.</title>
        <authorList>
            <person name="Hitch T.C.A."/>
        </authorList>
    </citation>
    <scope>NUCLEOTIDE SEQUENCE [LARGE SCALE GENOMIC DNA]</scope>
    <source>
        <strain evidence="2 3">Sanger_29</strain>
    </source>
</reference>
<evidence type="ECO:0000313" key="3">
    <source>
        <dbReference type="Proteomes" id="UP001652338"/>
    </source>
</evidence>
<dbReference type="EMBL" id="JAOQKE010000021">
    <property type="protein sequence ID" value="MCU6726290.1"/>
    <property type="molecule type" value="Genomic_DNA"/>
</dbReference>
<keyword evidence="1" id="KW-0812">Transmembrane</keyword>
<organism evidence="2 3">
    <name type="scientific">Muricoprocola aceti</name>
    <dbReference type="NCBI Taxonomy" id="2981772"/>
    <lineage>
        <taxon>Bacteria</taxon>
        <taxon>Bacillati</taxon>
        <taxon>Bacillota</taxon>
        <taxon>Clostridia</taxon>
        <taxon>Lachnospirales</taxon>
        <taxon>Lachnospiraceae</taxon>
        <taxon>Muricoprocola</taxon>
    </lineage>
</organism>
<dbReference type="RefSeq" id="WP_235250895.1">
    <property type="nucleotide sequence ID" value="NZ_JAOQKE010000021.1"/>
</dbReference>
<keyword evidence="1" id="KW-0472">Membrane</keyword>
<keyword evidence="1" id="KW-1133">Transmembrane helix</keyword>
<feature type="transmembrane region" description="Helical" evidence="1">
    <location>
        <begin position="131"/>
        <end position="154"/>
    </location>
</feature>
<keyword evidence="3" id="KW-1185">Reference proteome</keyword>
<evidence type="ECO:0000256" key="1">
    <source>
        <dbReference type="SAM" id="Phobius"/>
    </source>
</evidence>
<feature type="transmembrane region" description="Helical" evidence="1">
    <location>
        <begin position="160"/>
        <end position="180"/>
    </location>
</feature>
<gene>
    <name evidence="2" type="ORF">OCV47_13255</name>
</gene>
<feature type="transmembrane region" description="Helical" evidence="1">
    <location>
        <begin position="84"/>
        <end position="104"/>
    </location>
</feature>
<feature type="transmembrane region" description="Helical" evidence="1">
    <location>
        <begin position="217"/>
        <end position="237"/>
    </location>
</feature>
<dbReference type="Proteomes" id="UP001652338">
    <property type="component" value="Unassembled WGS sequence"/>
</dbReference>
<proteinExistence type="predicted"/>
<evidence type="ECO:0000313" key="2">
    <source>
        <dbReference type="EMBL" id="MCU6726290.1"/>
    </source>
</evidence>
<accession>A0ABT2SPU4</accession>
<feature type="transmembrane region" description="Helical" evidence="1">
    <location>
        <begin position="187"/>
        <end position="205"/>
    </location>
</feature>
<protein>
    <submittedName>
        <fullName evidence="2">Uncharacterized protein</fullName>
    </submittedName>
</protein>
<comment type="caution">
    <text evidence="2">The sequence shown here is derived from an EMBL/GenBank/DDBJ whole genome shotgun (WGS) entry which is preliminary data.</text>
</comment>
<sequence>MNANKQSNENKSDNTVISDEQKIRLTVKKSLEAFYAAEEKKILSYHEFLWTQLKVIEKKWWLFQFLLLFCLWFILKNAEDDFYIQRSLGVIASLFVILVIPEFWKNSSNKSMEIEAVSYFSLKQVYAARTLLFGIADTLLLTVFCGAATVGLHFELLQLMVQFLLPLSVTACICFGTLCSKYSFSEGSAIILCVLWSAIWLFIVLNENIYEKIAVPVWILLIGFAAIYMFLAIYRLLNHCNHYLEVLQNGSEI</sequence>
<feature type="transmembrane region" description="Helical" evidence="1">
    <location>
        <begin position="60"/>
        <end position="78"/>
    </location>
</feature>
<name>A0ABT2SPU4_9FIRM</name>